<name>A0AA88HCH5_ARTSF</name>
<dbReference type="InterPro" id="IPR036770">
    <property type="entry name" value="Ankyrin_rpt-contain_sf"/>
</dbReference>
<feature type="repeat" description="ANK" evidence="3">
    <location>
        <begin position="460"/>
        <end position="492"/>
    </location>
</feature>
<keyword evidence="1" id="KW-0677">Repeat</keyword>
<dbReference type="AlphaFoldDB" id="A0AA88HCH5"/>
<dbReference type="PRINTS" id="PR01415">
    <property type="entry name" value="ANKYRIN"/>
</dbReference>
<evidence type="ECO:0000313" key="5">
    <source>
        <dbReference type="Proteomes" id="UP001187531"/>
    </source>
</evidence>
<accession>A0AA88HCH5</accession>
<gene>
    <name evidence="4" type="ORF">QYM36_018620</name>
</gene>
<proteinExistence type="predicted"/>
<feature type="repeat" description="ANK" evidence="3">
    <location>
        <begin position="246"/>
        <end position="273"/>
    </location>
</feature>
<feature type="repeat" description="ANK" evidence="3">
    <location>
        <begin position="274"/>
        <end position="302"/>
    </location>
</feature>
<evidence type="ECO:0000313" key="4">
    <source>
        <dbReference type="EMBL" id="KAK2702782.1"/>
    </source>
</evidence>
<comment type="caution">
    <text evidence="4">The sequence shown here is derived from an EMBL/GenBank/DDBJ whole genome shotgun (WGS) entry which is preliminary data.</text>
</comment>
<feature type="repeat" description="ANK" evidence="3">
    <location>
        <begin position="493"/>
        <end position="520"/>
    </location>
</feature>
<keyword evidence="2 3" id="KW-0040">ANK repeat</keyword>
<dbReference type="PANTHER" id="PTHR24198:SF165">
    <property type="entry name" value="ANKYRIN REPEAT-CONTAINING PROTEIN-RELATED"/>
    <property type="match status" value="1"/>
</dbReference>
<feature type="repeat" description="ANK" evidence="3">
    <location>
        <begin position="521"/>
        <end position="549"/>
    </location>
</feature>
<feature type="repeat" description="ANK" evidence="3">
    <location>
        <begin position="615"/>
        <end position="642"/>
    </location>
</feature>
<dbReference type="SMART" id="SM00248">
    <property type="entry name" value="ANK"/>
    <property type="match status" value="16"/>
</dbReference>
<feature type="repeat" description="ANK" evidence="3">
    <location>
        <begin position="213"/>
        <end position="245"/>
    </location>
</feature>
<dbReference type="Pfam" id="PF00023">
    <property type="entry name" value="Ank"/>
    <property type="match status" value="1"/>
</dbReference>
<feature type="repeat" description="ANK" evidence="3">
    <location>
        <begin position="116"/>
        <end position="148"/>
    </location>
</feature>
<feature type="repeat" description="ANK" evidence="3">
    <location>
        <begin position="335"/>
        <end position="363"/>
    </location>
</feature>
<feature type="repeat" description="ANK" evidence="3">
    <location>
        <begin position="307"/>
        <end position="334"/>
    </location>
</feature>
<dbReference type="PROSITE" id="PS50088">
    <property type="entry name" value="ANK_REPEAT"/>
    <property type="match status" value="14"/>
</dbReference>
<dbReference type="PANTHER" id="PTHR24198">
    <property type="entry name" value="ANKYRIN REPEAT AND PROTEIN KINASE DOMAIN-CONTAINING PROTEIN"/>
    <property type="match status" value="1"/>
</dbReference>
<feature type="repeat" description="ANK" evidence="3">
    <location>
        <begin position="582"/>
        <end position="610"/>
    </location>
</feature>
<protein>
    <submittedName>
        <fullName evidence="4">Uncharacterized protein</fullName>
    </submittedName>
</protein>
<sequence>MKCIAQSLSTKILTLDIRCCELCLRNRYTMMKFEDNVEKLPKLHRICYKGKLKELHAIKEINAELEMVCSNKATPLIYAVYSKFALKFVKYLLRKGANPSYRSYGPFENNLQKRDGGQTPLHHAVKIGRADLCKLLIKSGAELDATNAYGKTPLVTAIKDNNSNLVEILLDRGANPNCGECLHLAVQKGRADLCKLPIDKRKSSAEIDAMNAHGKTPLAIAIKANNLNLVEILLDRGADPNYGECLHYAVEKGRVNICKLLIDFGAKLDAMNAKKDTPLLIAIRNNNLELVIFLLDRGANPNCGECLHLIVQKGRADLCKLLIKSGAELDAANAHGKTPLVTAIKANNLNLVEVLLDRGANPNCGECLHLAVQKGRADLCKLLIKSGAELDATNAHGKTPLVTAIKVNNLNLVEILLDRGANPNRGECLHLAVQKGRADLCKLLIDKMKSSAEIDAMNAHGKTPLATAIKANNLNLVEILLDRGADPNYGECLHHAVKKGRVNICKLLIDFGAKLDAMNAKKDTPLLIAIRNNNLELVILLLDRGANPNCGECLHLFVQKGRADLCKLSIKSGAELDATNAHGKTPLVIAIKANNLNLVKILLDRGADPNCGECLHLAIKIGRVDIVPFLVLCGAKLDAMNAKMHFCIFCFDIAIRNKGRKRRRNAEEHENLILQEKMDLDNATSRKCKVSKRSER</sequence>
<organism evidence="4 5">
    <name type="scientific">Artemia franciscana</name>
    <name type="common">Brine shrimp</name>
    <name type="synonym">Artemia sanfranciscana</name>
    <dbReference type="NCBI Taxonomy" id="6661"/>
    <lineage>
        <taxon>Eukaryota</taxon>
        <taxon>Metazoa</taxon>
        <taxon>Ecdysozoa</taxon>
        <taxon>Arthropoda</taxon>
        <taxon>Crustacea</taxon>
        <taxon>Branchiopoda</taxon>
        <taxon>Anostraca</taxon>
        <taxon>Artemiidae</taxon>
        <taxon>Artemia</taxon>
    </lineage>
</organism>
<feature type="repeat" description="ANK" evidence="3">
    <location>
        <begin position="396"/>
        <end position="428"/>
    </location>
</feature>
<evidence type="ECO:0000256" key="2">
    <source>
        <dbReference type="ARBA" id="ARBA00023043"/>
    </source>
</evidence>
<keyword evidence="5" id="KW-1185">Reference proteome</keyword>
<feature type="repeat" description="ANK" evidence="3">
    <location>
        <begin position="149"/>
        <end position="177"/>
    </location>
</feature>
<dbReference type="InterPro" id="IPR002110">
    <property type="entry name" value="Ankyrin_rpt"/>
</dbReference>
<feature type="repeat" description="ANK" evidence="3">
    <location>
        <begin position="368"/>
        <end position="395"/>
    </location>
</feature>
<dbReference type="PROSITE" id="PS50297">
    <property type="entry name" value="ANK_REP_REGION"/>
    <property type="match status" value="12"/>
</dbReference>
<dbReference type="Gene3D" id="1.25.40.20">
    <property type="entry name" value="Ankyrin repeat-containing domain"/>
    <property type="match status" value="5"/>
</dbReference>
<dbReference type="Pfam" id="PF12796">
    <property type="entry name" value="Ank_2"/>
    <property type="match status" value="8"/>
</dbReference>
<dbReference type="EMBL" id="JAVRJZ010000171">
    <property type="protein sequence ID" value="KAK2702782.1"/>
    <property type="molecule type" value="Genomic_DNA"/>
</dbReference>
<reference evidence="4" key="1">
    <citation type="submission" date="2023-07" db="EMBL/GenBank/DDBJ databases">
        <title>Chromosome-level genome assembly of Artemia franciscana.</title>
        <authorList>
            <person name="Jo E."/>
        </authorList>
    </citation>
    <scope>NUCLEOTIDE SEQUENCE</scope>
    <source>
        <tissue evidence="4">Whole body</tissue>
    </source>
</reference>
<dbReference type="Proteomes" id="UP001187531">
    <property type="component" value="Unassembled WGS sequence"/>
</dbReference>
<dbReference type="SUPFAM" id="SSF48403">
    <property type="entry name" value="Ankyrin repeat"/>
    <property type="match status" value="3"/>
</dbReference>
<evidence type="ECO:0000256" key="1">
    <source>
        <dbReference type="ARBA" id="ARBA00022737"/>
    </source>
</evidence>
<evidence type="ECO:0000256" key="3">
    <source>
        <dbReference type="PROSITE-ProRule" id="PRU00023"/>
    </source>
</evidence>